<dbReference type="KEGG" id="bbae:FRD01_19960"/>
<evidence type="ECO:0000256" key="1">
    <source>
        <dbReference type="SAM" id="SignalP"/>
    </source>
</evidence>
<dbReference type="OrthoDB" id="5496769at2"/>
<name>A0A5B8XWX2_9DELT</name>
<evidence type="ECO:0000313" key="2">
    <source>
        <dbReference type="EMBL" id="QED29468.1"/>
    </source>
</evidence>
<dbReference type="EMBL" id="CP042467">
    <property type="protein sequence ID" value="QED29468.1"/>
    <property type="molecule type" value="Genomic_DNA"/>
</dbReference>
<protein>
    <recommendedName>
        <fullName evidence="4">Porin</fullName>
    </recommendedName>
</protein>
<sequence length="367" mass="38417">MKNVSKLIAAAMFVPALASAQAPASAQPPGQSDIPGADAPGQAVIEQDTEIAEDEIEEASKDWGVSVSLGTSVGQGTFASVSNDTEFADEVDAGDNAYDRWSLSLAVSPSYKITDDFTVDASLAVVQWLTNGGGINEPGEFRFQDISLGLGWSGYSFEGTGLSVSAGLSLTLPTSALSQASSLYLGTALSGSASWTIFDKLTLGYSLGFGKDFHEFTSPVVEDEVAGADNVIWRAGGSERLGAGLTAIDGVNTEYALSNSFSARFSIIDDLSFSVSYAFVTSWAYDVFEQDEFTAPVADPGRGVGQFVRTSVGLSYAAPYDIGVSLSANTGVQPKTADNRSYNFPFWNMDGAAANASSIRLGVSRAF</sequence>
<proteinExistence type="predicted"/>
<accession>A0A5B8XWX2</accession>
<evidence type="ECO:0008006" key="4">
    <source>
        <dbReference type="Google" id="ProtNLM"/>
    </source>
</evidence>
<dbReference type="RefSeq" id="WP_146962701.1">
    <property type="nucleotide sequence ID" value="NZ_CP042467.1"/>
</dbReference>
<dbReference type="Proteomes" id="UP000321595">
    <property type="component" value="Chromosome"/>
</dbReference>
<organism evidence="2 3">
    <name type="scientific">Microvenator marinus</name>
    <dbReference type="NCBI Taxonomy" id="2600177"/>
    <lineage>
        <taxon>Bacteria</taxon>
        <taxon>Deltaproteobacteria</taxon>
        <taxon>Bradymonadales</taxon>
        <taxon>Microvenatoraceae</taxon>
        <taxon>Microvenator</taxon>
    </lineage>
</organism>
<keyword evidence="1" id="KW-0732">Signal</keyword>
<feature type="signal peptide" evidence="1">
    <location>
        <begin position="1"/>
        <end position="26"/>
    </location>
</feature>
<gene>
    <name evidence="2" type="ORF">FRD01_19960</name>
</gene>
<keyword evidence="3" id="KW-1185">Reference proteome</keyword>
<dbReference type="AlphaFoldDB" id="A0A5B8XWX2"/>
<feature type="chain" id="PRO_5022952161" description="Porin" evidence="1">
    <location>
        <begin position="27"/>
        <end position="367"/>
    </location>
</feature>
<evidence type="ECO:0000313" key="3">
    <source>
        <dbReference type="Proteomes" id="UP000321595"/>
    </source>
</evidence>
<reference evidence="2 3" key="1">
    <citation type="submission" date="2019-08" db="EMBL/GenBank/DDBJ databases">
        <authorList>
            <person name="Liang Q."/>
        </authorList>
    </citation>
    <scope>NUCLEOTIDE SEQUENCE [LARGE SCALE GENOMIC DNA]</scope>
    <source>
        <strain evidence="2 3">V1718</strain>
    </source>
</reference>